<organism evidence="1 2">
    <name type="scientific">Rattus norvegicus</name>
    <name type="common">Rat</name>
    <dbReference type="NCBI Taxonomy" id="10116"/>
    <lineage>
        <taxon>Eukaryota</taxon>
        <taxon>Metazoa</taxon>
        <taxon>Chordata</taxon>
        <taxon>Craniata</taxon>
        <taxon>Vertebrata</taxon>
        <taxon>Euteleostomi</taxon>
        <taxon>Mammalia</taxon>
        <taxon>Eutheria</taxon>
        <taxon>Euarchontoglires</taxon>
        <taxon>Glires</taxon>
        <taxon>Rodentia</taxon>
        <taxon>Myomorpha</taxon>
        <taxon>Muroidea</taxon>
        <taxon>Muridae</taxon>
        <taxon>Murinae</taxon>
        <taxon>Rattus</taxon>
    </lineage>
</organism>
<dbReference type="AlphaFoldDB" id="A6IVB3"/>
<evidence type="ECO:0000313" key="2">
    <source>
        <dbReference type="Proteomes" id="UP000234681"/>
    </source>
</evidence>
<reference evidence="1 2" key="1">
    <citation type="submission" date="2005-09" db="EMBL/GenBank/DDBJ databases">
        <authorList>
            <person name="Mural R.J."/>
            <person name="Li P.W."/>
            <person name="Adams M.D."/>
            <person name="Amanatides P.G."/>
            <person name="Baden-Tillson H."/>
            <person name="Barnstead M."/>
            <person name="Chin S.H."/>
            <person name="Dew I."/>
            <person name="Evans C.A."/>
            <person name="Ferriera S."/>
            <person name="Flanigan M."/>
            <person name="Fosler C."/>
            <person name="Glodek A."/>
            <person name="Gu Z."/>
            <person name="Holt R.A."/>
            <person name="Jennings D."/>
            <person name="Kraft C.L."/>
            <person name="Lu F."/>
            <person name="Nguyen T."/>
            <person name="Nusskern D.R."/>
            <person name="Pfannkoch C.M."/>
            <person name="Sitter C."/>
            <person name="Sutton G.G."/>
            <person name="Venter J.C."/>
            <person name="Wang Z."/>
            <person name="Woodage T."/>
            <person name="Zheng X.H."/>
            <person name="Zhong F."/>
        </authorList>
    </citation>
    <scope>NUCLEOTIDE SEQUENCE [LARGE SCALE GENOMIC DNA]</scope>
    <source>
        <strain>BN</strain>
        <strain evidence="2">Sprague-Dawley</strain>
    </source>
</reference>
<evidence type="ECO:0000313" key="1">
    <source>
        <dbReference type="EMBL" id="EDM07067.1"/>
    </source>
</evidence>
<dbReference type="Proteomes" id="UP000234681">
    <property type="component" value="Chromosome X"/>
</dbReference>
<dbReference type="EMBL" id="CH473969">
    <property type="protein sequence ID" value="EDM07067.1"/>
    <property type="molecule type" value="Genomic_DNA"/>
</dbReference>
<name>A6IVB3_RAT</name>
<protein>
    <submittedName>
        <fullName evidence="1">RCG38168</fullName>
    </submittedName>
</protein>
<accession>A6IVB3</accession>
<gene>
    <name evidence="1" type="ORF">rCG_38168</name>
</gene>
<proteinExistence type="predicted"/>
<sequence>MQAMYILQQVPFQRRYLTFIWIIEKSSCLCTLSHQLNQDNVYNSPHINFC</sequence>